<reference evidence="2" key="1">
    <citation type="submission" date="2020-10" db="EMBL/GenBank/DDBJ databases">
        <title>Chromosome-scale genome assembly of the Allis shad, Alosa alosa.</title>
        <authorList>
            <person name="Margot Z."/>
            <person name="Christophe K."/>
            <person name="Cabau C."/>
            <person name="Louis A."/>
            <person name="Berthelot C."/>
            <person name="Parey E."/>
            <person name="Roest Crollius H."/>
            <person name="Montfort J."/>
            <person name="Robinson-Rechavi M."/>
            <person name="Bucao C."/>
            <person name="Bouchez O."/>
            <person name="Gislard M."/>
            <person name="Lluch J."/>
            <person name="Milhes M."/>
            <person name="Lampietro C."/>
            <person name="Lopez Roques C."/>
            <person name="Donnadieu C."/>
            <person name="Braasch I."/>
            <person name="Desvignes T."/>
            <person name="Postlethwait J."/>
            <person name="Bobe J."/>
            <person name="Guiguen Y."/>
        </authorList>
    </citation>
    <scope>NUCLEOTIDE SEQUENCE</scope>
    <source>
        <strain evidence="2">M-15738</strain>
        <tissue evidence="2">Blood</tissue>
    </source>
</reference>
<name>A0AAV6FK49_9TELE</name>
<sequence length="270" mass="30663">MTLRVRQWRKRQRELDQLLRYSDSDGEQEGIKNVPSVPGTPSSCNSDNVPGTPDRVMSDNALETSDDFDTDVDYWSTDLEQEPNEAEVTSFEDELRQWALEYKVTHRALNGLLSILRKQGHLLPVDCRTLLATPQHNTTEPKCGGQYKYYGLEKGICRYLSQMESNDVHLSVNVDGIPLFRSSGVQFWPILVKCGHFDPFIVAMFSGQSKPNPLENYLKDFVSEYKHLKDNGIVFKGQTYTVNIDALICDAPARAFLKCIKGHTAYESCE</sequence>
<feature type="compositionally biased region" description="Polar residues" evidence="1">
    <location>
        <begin position="39"/>
        <end position="49"/>
    </location>
</feature>
<dbReference type="AlphaFoldDB" id="A0AAV6FK49"/>
<proteinExistence type="predicted"/>
<comment type="caution">
    <text evidence="2">The sequence shown here is derived from an EMBL/GenBank/DDBJ whole genome shotgun (WGS) entry which is preliminary data.</text>
</comment>
<gene>
    <name evidence="2" type="ORF">AALO_G00262960</name>
</gene>
<organism evidence="2 3">
    <name type="scientific">Alosa alosa</name>
    <name type="common">allis shad</name>
    <dbReference type="NCBI Taxonomy" id="278164"/>
    <lineage>
        <taxon>Eukaryota</taxon>
        <taxon>Metazoa</taxon>
        <taxon>Chordata</taxon>
        <taxon>Craniata</taxon>
        <taxon>Vertebrata</taxon>
        <taxon>Euteleostomi</taxon>
        <taxon>Actinopterygii</taxon>
        <taxon>Neopterygii</taxon>
        <taxon>Teleostei</taxon>
        <taxon>Clupei</taxon>
        <taxon>Clupeiformes</taxon>
        <taxon>Clupeoidei</taxon>
        <taxon>Clupeidae</taxon>
        <taxon>Alosa</taxon>
    </lineage>
</organism>
<dbReference type="EMBL" id="JADWDJ010000021">
    <property type="protein sequence ID" value="KAG5263268.1"/>
    <property type="molecule type" value="Genomic_DNA"/>
</dbReference>
<keyword evidence="3" id="KW-1185">Reference proteome</keyword>
<dbReference type="PANTHER" id="PTHR33053">
    <property type="entry name" value="PROTEIN, PUTATIVE-RELATED"/>
    <property type="match status" value="1"/>
</dbReference>
<evidence type="ECO:0000256" key="1">
    <source>
        <dbReference type="SAM" id="MobiDB-lite"/>
    </source>
</evidence>
<dbReference type="Proteomes" id="UP000823561">
    <property type="component" value="Chromosome 21"/>
</dbReference>
<evidence type="ECO:0000313" key="2">
    <source>
        <dbReference type="EMBL" id="KAG5263268.1"/>
    </source>
</evidence>
<feature type="region of interest" description="Disordered" evidence="1">
    <location>
        <begin position="22"/>
        <end position="55"/>
    </location>
</feature>
<accession>A0AAV6FK49</accession>
<evidence type="ECO:0008006" key="4">
    <source>
        <dbReference type="Google" id="ProtNLM"/>
    </source>
</evidence>
<dbReference type="PANTHER" id="PTHR33053:SF26">
    <property type="entry name" value="TRANSPOSASE DOMAIN-CONTAINING PROTEIN"/>
    <property type="match status" value="1"/>
</dbReference>
<protein>
    <recommendedName>
        <fullName evidence="4">Transposase</fullName>
    </recommendedName>
</protein>
<evidence type="ECO:0000313" key="3">
    <source>
        <dbReference type="Proteomes" id="UP000823561"/>
    </source>
</evidence>
<feature type="non-terminal residue" evidence="2">
    <location>
        <position position="270"/>
    </location>
</feature>